<evidence type="ECO:0000256" key="2">
    <source>
        <dbReference type="ARBA" id="ARBA00022527"/>
    </source>
</evidence>
<sequence>MADRVKVPEGYSCVRIVYSGGTVVVVEMIEKSSNIHYTGKIVQCLTQNDIDQFNKEAGRLRTFDHPRIIKLKEVITMDNIKVMVMELGGKSLSEIMNDYTERKILMPREVLEDVASALELMHHHSSGRTAHGDIKMANILVGSDGHAKLCDFGAAESEDVTAASSAMSHLSVSPERMESGEATCEADVWALGVMLYWLLFGEPPFKAKKMLQLIQEISSFKPTSIRNTCGEDERALLMRMMDPCAESRITCRQLRLSKSFQCIVNTIDGVWKLKNDEQAQRVEAEETTRKTEEEKVLAEEKQKRAETERTRMEEERKKAEEKTRKVEEEKRKAETERRKMEEEKRRAEWKLKTIEEQKGLIEREKEELSNEVKRTLQELGDAREAKEKSERETQSLKIRHDDLKRQLSNFPAYVGTESLKLLDSTVHQIQDTSLTQIVKLDKITDWRTAFTCPIDEGDWELKIRGLDTLWNVSVFFSLLIFSVIGFIKAPLPDNPTLKSCGSYYSGIGGDFILRNGGMWKGREFKPPGTNKKCDRVGQTAAIRVNMSTREARLFVDDSEQPGIFTDIPSSLCLGISTHELNSPIEVLHLTRVDVLSFMDKAKQDALTNPARIKQLEEEIKKAETERRKMEEERKKTEEKTRKAEEGKRIAEEIRKKTENEKGKLSNELKRALQELGETREAKEKSERETQSLKEQNNGLKLQLADLQIWSGTESLKTFDRTVHGLTPTTLTQIVKLEKDDECRTAFTFPIDEGEWELKIRGQDTSWPVLLGFLKHPLPEDATQFSCGYHSGGIGGDFILWTGGMWQGGEFKPAGTNKRCDRAGQTAAIRVNMSTREARLFVDDSEQPGIFTDIPSPLCLGISSHEQYSPIEVHHLSRADIFRTKQESNTLIVSARIKTLEEAKKKAETERARMEEEKKKAESERAKMEEAMKKAESERAKMEEEKKKAETERARMEEATRRADETARRAEEGKQLAEEKLEKAEEEKRKSDIEKEKLSNELNRTLQELGEARDEKEKSEREKRAMTEKMERMVMPTEWIGTDSLTTFDRSAHKLAPTTLKQIVQLEPNKWRTAFTFPIDEGEWELKIRGNDTSWFVTLGFLKYPLPRNATQHQCGSWKSGIGGDFVLYSGGVWKAGKELKPEGTNKKCDRIGQTAAIRVNMSTREARLFVDDSEQPGIFPDIPSPLCLAISTGSLVENVPVDILHLARSDNLTEQGMDGLSRSNRIKVLEKEKLTAKMKLEQMRMMLRTEWVGTESLKTIDRTAHKLTPNSITQIIKQKTGEWRTAFTFPVDEGEWELKIRGNDTVWNVMLGFLHHPLPEKATQKQCGTYFDGIGGDFILWTGGMWKGREFKPAGTNKKCDRVGQTATIRVNMSIREARLFVDDSEQPGIFTDIPSPLCLGISTFERKKPIQILHLARTDLPTESLAV</sequence>
<evidence type="ECO:0000256" key="4">
    <source>
        <dbReference type="ARBA" id="ARBA00022741"/>
    </source>
</evidence>
<dbReference type="Proteomes" id="UP001281761">
    <property type="component" value="Unassembled WGS sequence"/>
</dbReference>
<evidence type="ECO:0000259" key="10">
    <source>
        <dbReference type="PROSITE" id="PS50011"/>
    </source>
</evidence>
<evidence type="ECO:0000256" key="7">
    <source>
        <dbReference type="ARBA" id="ARBA00047899"/>
    </source>
</evidence>
<dbReference type="EMBL" id="JARBJD010000157">
    <property type="protein sequence ID" value="KAK2949398.1"/>
    <property type="molecule type" value="Genomic_DNA"/>
</dbReference>
<evidence type="ECO:0000256" key="3">
    <source>
        <dbReference type="ARBA" id="ARBA00022679"/>
    </source>
</evidence>
<feature type="region of interest" description="Disordered" evidence="9">
    <location>
        <begin position="674"/>
        <end position="696"/>
    </location>
</feature>
<comment type="catalytic activity">
    <reaction evidence="7">
        <text>L-threonyl-[protein] + ATP = O-phospho-L-threonyl-[protein] + ADP + H(+)</text>
        <dbReference type="Rhea" id="RHEA:46608"/>
        <dbReference type="Rhea" id="RHEA-COMP:11060"/>
        <dbReference type="Rhea" id="RHEA-COMP:11605"/>
        <dbReference type="ChEBI" id="CHEBI:15378"/>
        <dbReference type="ChEBI" id="CHEBI:30013"/>
        <dbReference type="ChEBI" id="CHEBI:30616"/>
        <dbReference type="ChEBI" id="CHEBI:61977"/>
        <dbReference type="ChEBI" id="CHEBI:456216"/>
        <dbReference type="EC" id="2.7.11.1"/>
    </reaction>
</comment>
<evidence type="ECO:0000313" key="11">
    <source>
        <dbReference type="EMBL" id="KAK2949398.1"/>
    </source>
</evidence>
<dbReference type="InterPro" id="IPR000719">
    <property type="entry name" value="Prot_kinase_dom"/>
</dbReference>
<keyword evidence="4" id="KW-0547">Nucleotide-binding</keyword>
<evidence type="ECO:0000256" key="8">
    <source>
        <dbReference type="ARBA" id="ARBA00048679"/>
    </source>
</evidence>
<evidence type="ECO:0000313" key="12">
    <source>
        <dbReference type="Proteomes" id="UP001281761"/>
    </source>
</evidence>
<feature type="region of interest" description="Disordered" evidence="9">
    <location>
        <begin position="281"/>
        <end position="341"/>
    </location>
</feature>
<keyword evidence="3" id="KW-0808">Transferase</keyword>
<proteinExistence type="predicted"/>
<dbReference type="Pfam" id="PF00069">
    <property type="entry name" value="Pkinase"/>
    <property type="match status" value="1"/>
</dbReference>
<dbReference type="GO" id="GO:0016301">
    <property type="term" value="F:kinase activity"/>
    <property type="evidence" value="ECO:0007669"/>
    <property type="project" value="UniProtKB-KW"/>
</dbReference>
<dbReference type="SMART" id="SM00220">
    <property type="entry name" value="S_TKc"/>
    <property type="match status" value="1"/>
</dbReference>
<organism evidence="11 12">
    <name type="scientific">Blattamonas nauphoetae</name>
    <dbReference type="NCBI Taxonomy" id="2049346"/>
    <lineage>
        <taxon>Eukaryota</taxon>
        <taxon>Metamonada</taxon>
        <taxon>Preaxostyla</taxon>
        <taxon>Oxymonadida</taxon>
        <taxon>Blattamonas</taxon>
    </lineage>
</organism>
<dbReference type="PANTHER" id="PTHR22983">
    <property type="entry name" value="PROTEIN KINASE RELATED"/>
    <property type="match status" value="1"/>
</dbReference>
<feature type="region of interest" description="Disordered" evidence="9">
    <location>
        <begin position="623"/>
        <end position="647"/>
    </location>
</feature>
<name>A0ABQ9XDP2_9EUKA</name>
<comment type="catalytic activity">
    <reaction evidence="8">
        <text>L-seryl-[protein] + ATP = O-phospho-L-seryl-[protein] + ADP + H(+)</text>
        <dbReference type="Rhea" id="RHEA:17989"/>
        <dbReference type="Rhea" id="RHEA-COMP:9863"/>
        <dbReference type="Rhea" id="RHEA-COMP:11604"/>
        <dbReference type="ChEBI" id="CHEBI:15378"/>
        <dbReference type="ChEBI" id="CHEBI:29999"/>
        <dbReference type="ChEBI" id="CHEBI:30616"/>
        <dbReference type="ChEBI" id="CHEBI:83421"/>
        <dbReference type="ChEBI" id="CHEBI:456216"/>
        <dbReference type="EC" id="2.7.11.1"/>
    </reaction>
</comment>
<evidence type="ECO:0000256" key="5">
    <source>
        <dbReference type="ARBA" id="ARBA00022777"/>
    </source>
</evidence>
<dbReference type="PANTHER" id="PTHR22983:SF6">
    <property type="entry name" value="SERINE_THREONINE-PROTEIN KINASE 36"/>
    <property type="match status" value="1"/>
</dbReference>
<dbReference type="InterPro" id="IPR011009">
    <property type="entry name" value="Kinase-like_dom_sf"/>
</dbReference>
<dbReference type="Gene3D" id="1.10.510.10">
    <property type="entry name" value="Transferase(Phosphotransferase) domain 1"/>
    <property type="match status" value="1"/>
</dbReference>
<feature type="region of interest" description="Disordered" evidence="9">
    <location>
        <begin position="907"/>
        <end position="1024"/>
    </location>
</feature>
<dbReference type="PROSITE" id="PS50011">
    <property type="entry name" value="PROTEIN_KINASE_DOM"/>
    <property type="match status" value="1"/>
</dbReference>
<comment type="caution">
    <text evidence="11">The sequence shown here is derived from an EMBL/GenBank/DDBJ whole genome shotgun (WGS) entry which is preliminary data.</text>
</comment>
<gene>
    <name evidence="11" type="ORF">BLNAU_15694</name>
</gene>
<feature type="compositionally biased region" description="Basic and acidic residues" evidence="9">
    <location>
        <begin position="907"/>
        <end position="998"/>
    </location>
</feature>
<dbReference type="SUPFAM" id="SSF56112">
    <property type="entry name" value="Protein kinase-like (PK-like)"/>
    <property type="match status" value="1"/>
</dbReference>
<evidence type="ECO:0000256" key="1">
    <source>
        <dbReference type="ARBA" id="ARBA00012513"/>
    </source>
</evidence>
<evidence type="ECO:0000256" key="6">
    <source>
        <dbReference type="ARBA" id="ARBA00022840"/>
    </source>
</evidence>
<accession>A0ABQ9XDP2</accession>
<feature type="compositionally biased region" description="Basic and acidic residues" evidence="9">
    <location>
        <begin position="674"/>
        <end position="691"/>
    </location>
</feature>
<keyword evidence="12" id="KW-1185">Reference proteome</keyword>
<keyword evidence="6" id="KW-0067">ATP-binding</keyword>
<protein>
    <recommendedName>
        <fullName evidence="1">non-specific serine/threonine protein kinase</fullName>
        <ecNumber evidence="1">2.7.11.1</ecNumber>
    </recommendedName>
</protein>
<evidence type="ECO:0000256" key="9">
    <source>
        <dbReference type="SAM" id="MobiDB-lite"/>
    </source>
</evidence>
<keyword evidence="5 11" id="KW-0418">Kinase</keyword>
<feature type="domain" description="Protein kinase" evidence="10">
    <location>
        <begin position="11"/>
        <end position="260"/>
    </location>
</feature>
<dbReference type="EC" id="2.7.11.1" evidence="1"/>
<reference evidence="11 12" key="1">
    <citation type="journal article" date="2022" name="bioRxiv">
        <title>Genomics of Preaxostyla Flagellates Illuminates Evolutionary Transitions and the Path Towards Mitochondrial Loss.</title>
        <authorList>
            <person name="Novak L.V.F."/>
            <person name="Treitli S.C."/>
            <person name="Pyrih J."/>
            <person name="Halakuc P."/>
            <person name="Pipaliya S.V."/>
            <person name="Vacek V."/>
            <person name="Brzon O."/>
            <person name="Soukal P."/>
            <person name="Eme L."/>
            <person name="Dacks J.B."/>
            <person name="Karnkowska A."/>
            <person name="Elias M."/>
            <person name="Hampl V."/>
        </authorList>
    </citation>
    <scope>NUCLEOTIDE SEQUENCE [LARGE SCALE GENOMIC DNA]</scope>
    <source>
        <strain evidence="11">NAU3</strain>
        <tissue evidence="11">Gut</tissue>
    </source>
</reference>
<keyword evidence="2" id="KW-0723">Serine/threonine-protein kinase</keyword>
<feature type="compositionally biased region" description="Basic and acidic residues" evidence="9">
    <location>
        <begin position="1009"/>
        <end position="1024"/>
    </location>
</feature>